<keyword evidence="2" id="KW-1185">Reference proteome</keyword>
<organism evidence="1 2">
    <name type="scientific">Gibberella zeae (strain ATCC MYA-4620 / CBS 123657 / FGSC 9075 / NRRL 31084 / PH-1)</name>
    <name type="common">Wheat head blight fungus</name>
    <name type="synonym">Fusarium graminearum</name>
    <dbReference type="NCBI Taxonomy" id="229533"/>
    <lineage>
        <taxon>Eukaryota</taxon>
        <taxon>Fungi</taxon>
        <taxon>Dikarya</taxon>
        <taxon>Ascomycota</taxon>
        <taxon>Pezizomycotina</taxon>
        <taxon>Sordariomycetes</taxon>
        <taxon>Hypocreomycetidae</taxon>
        <taxon>Hypocreales</taxon>
        <taxon>Nectriaceae</taxon>
        <taxon>Fusarium</taxon>
    </lineage>
</organism>
<dbReference type="VEuPathDB" id="FungiDB:FGRAMPH1_01G02711"/>
<evidence type="ECO:0000313" key="2">
    <source>
        <dbReference type="Proteomes" id="UP000070720"/>
    </source>
</evidence>
<evidence type="ECO:0000313" key="1">
    <source>
        <dbReference type="EMBL" id="SCB64181.1"/>
    </source>
</evidence>
<gene>
    <name evidence="1" type="ORF">FGRAMPH1_01T02711</name>
</gene>
<sequence>MLALSLYTQTGSIDTQKQIAETTRESLGLFPESRNPSIEMNLQCIRLLGTGKMTKRTASKFIKAYKTLWPDAVTPSTEDIITPDVILQLDRGMLQCQLSDPLHTPLHIPDAWYRNFVMLF</sequence>
<reference evidence="2" key="1">
    <citation type="journal article" date="2007" name="Science">
        <title>The Fusarium graminearum genome reveals a link between localized polymorphism and pathogen specialization.</title>
        <authorList>
            <person name="Cuomo C.A."/>
            <person name="Gueldener U."/>
            <person name="Xu J.-R."/>
            <person name="Trail F."/>
            <person name="Turgeon B.G."/>
            <person name="Di Pietro A."/>
            <person name="Walton J.D."/>
            <person name="Ma L.-J."/>
            <person name="Baker S.E."/>
            <person name="Rep M."/>
            <person name="Adam G."/>
            <person name="Antoniw J."/>
            <person name="Baldwin T."/>
            <person name="Calvo S.E."/>
            <person name="Chang Y.-L."/>
            <person name="DeCaprio D."/>
            <person name="Gale L.R."/>
            <person name="Gnerre S."/>
            <person name="Goswami R.S."/>
            <person name="Hammond-Kosack K."/>
            <person name="Harris L.J."/>
            <person name="Hilburn K."/>
            <person name="Kennell J.C."/>
            <person name="Kroken S."/>
            <person name="Magnuson J.K."/>
            <person name="Mannhaupt G."/>
            <person name="Mauceli E.W."/>
            <person name="Mewes H.-W."/>
            <person name="Mitterbauer R."/>
            <person name="Muehlbauer G."/>
            <person name="Muensterkoetter M."/>
            <person name="Nelson D."/>
            <person name="O'Donnell K."/>
            <person name="Ouellet T."/>
            <person name="Qi W."/>
            <person name="Quesneville H."/>
            <person name="Roncero M.I.G."/>
            <person name="Seong K.-Y."/>
            <person name="Tetko I.V."/>
            <person name="Urban M."/>
            <person name="Waalwijk C."/>
            <person name="Ward T.J."/>
            <person name="Yao J."/>
            <person name="Birren B.W."/>
            <person name="Kistler H.C."/>
        </authorList>
    </citation>
    <scope>NUCLEOTIDE SEQUENCE [LARGE SCALE GENOMIC DNA]</scope>
    <source>
        <strain evidence="2">ATCC MYA-4620 / CBS 123657 / FGSC 9075 / NRRL 31084 / PH-1</strain>
    </source>
</reference>
<proteinExistence type="predicted"/>
<dbReference type="Proteomes" id="UP000070720">
    <property type="component" value="Chromosome 1"/>
</dbReference>
<reference evidence="2" key="2">
    <citation type="journal article" date="2010" name="Nature">
        <title>Comparative genomics reveals mobile pathogenicity chromosomes in Fusarium.</title>
        <authorList>
            <person name="Ma L.J."/>
            <person name="van der Does H.C."/>
            <person name="Borkovich K.A."/>
            <person name="Coleman J.J."/>
            <person name="Daboussi M.J."/>
            <person name="Di Pietro A."/>
            <person name="Dufresne M."/>
            <person name="Freitag M."/>
            <person name="Grabherr M."/>
            <person name="Henrissat B."/>
            <person name="Houterman P.M."/>
            <person name="Kang S."/>
            <person name="Shim W.B."/>
            <person name="Woloshuk C."/>
            <person name="Xie X."/>
            <person name="Xu J.R."/>
            <person name="Antoniw J."/>
            <person name="Baker S.E."/>
            <person name="Bluhm B.H."/>
            <person name="Breakspear A."/>
            <person name="Brown D.W."/>
            <person name="Butchko R.A."/>
            <person name="Chapman S."/>
            <person name="Coulson R."/>
            <person name="Coutinho P.M."/>
            <person name="Danchin E.G."/>
            <person name="Diener A."/>
            <person name="Gale L.R."/>
            <person name="Gardiner D.M."/>
            <person name="Goff S."/>
            <person name="Hammond-Kosack K.E."/>
            <person name="Hilburn K."/>
            <person name="Hua-Van A."/>
            <person name="Jonkers W."/>
            <person name="Kazan K."/>
            <person name="Kodira C.D."/>
            <person name="Koehrsen M."/>
            <person name="Kumar L."/>
            <person name="Lee Y.H."/>
            <person name="Li L."/>
            <person name="Manners J.M."/>
            <person name="Miranda-Saavedra D."/>
            <person name="Mukherjee M."/>
            <person name="Park G."/>
            <person name="Park J."/>
            <person name="Park S.Y."/>
            <person name="Proctor R.H."/>
            <person name="Regev A."/>
            <person name="Ruiz-Roldan M.C."/>
            <person name="Sain D."/>
            <person name="Sakthikumar S."/>
            <person name="Sykes S."/>
            <person name="Schwartz D.C."/>
            <person name="Turgeon B.G."/>
            <person name="Wapinski I."/>
            <person name="Yoder O."/>
            <person name="Young S."/>
            <person name="Zeng Q."/>
            <person name="Zhou S."/>
            <person name="Galagan J."/>
            <person name="Cuomo C.A."/>
            <person name="Kistler H.C."/>
            <person name="Rep M."/>
        </authorList>
    </citation>
    <scope>GENOME REANNOTATION</scope>
    <source>
        <strain evidence="2">ATCC MYA-4620 / CBS 123657 / FGSC 9075 / NRRL 31084 / PH-1</strain>
    </source>
</reference>
<accession>A0A1C3YIA4</accession>
<dbReference type="InParanoid" id="A0A1C3YIA4"/>
<reference evidence="1 2" key="3">
    <citation type="journal article" date="2015" name="BMC Genomics">
        <title>The completed genome sequence of the pathogenic ascomycete fungus Fusarium graminearum.</title>
        <authorList>
            <person name="King R."/>
            <person name="Urban M."/>
            <person name="Hammond-Kosack M.C."/>
            <person name="Hassani-Pak K."/>
            <person name="Hammond-Kosack K.E."/>
        </authorList>
    </citation>
    <scope>NUCLEOTIDE SEQUENCE [LARGE SCALE GENOMIC DNA]</scope>
    <source>
        <strain evidence="2">ATCC MYA-4620 / CBS 123657 / FGSC 9075 / NRRL 31084 / PH-1</strain>
    </source>
</reference>
<dbReference type="EMBL" id="HG970332">
    <property type="protein sequence ID" value="SCB64181.1"/>
    <property type="molecule type" value="Genomic_DNA"/>
</dbReference>
<protein>
    <submittedName>
        <fullName evidence="1">Chromosome 1, complete genome</fullName>
    </submittedName>
</protein>
<name>A0A1C3YIA4_GIBZE</name>
<dbReference type="AlphaFoldDB" id="A0A1C3YIA4"/>